<dbReference type="AlphaFoldDB" id="A0AAW2BSH1"/>
<organism evidence="1 2">
    <name type="scientific">Lithocarpus litseifolius</name>
    <dbReference type="NCBI Taxonomy" id="425828"/>
    <lineage>
        <taxon>Eukaryota</taxon>
        <taxon>Viridiplantae</taxon>
        <taxon>Streptophyta</taxon>
        <taxon>Embryophyta</taxon>
        <taxon>Tracheophyta</taxon>
        <taxon>Spermatophyta</taxon>
        <taxon>Magnoliopsida</taxon>
        <taxon>eudicotyledons</taxon>
        <taxon>Gunneridae</taxon>
        <taxon>Pentapetalae</taxon>
        <taxon>rosids</taxon>
        <taxon>fabids</taxon>
        <taxon>Fagales</taxon>
        <taxon>Fagaceae</taxon>
        <taxon>Lithocarpus</taxon>
    </lineage>
</organism>
<sequence>MEPVSSIPQRPGSHDPSLELLASETVKHVPGQEVEAWRHYATVLQFITYQRLNISCEGAFPQNMVGSSIVLWLHRVHFGSICTIRRRRLNLVGRILEHARQIKFQTSGEVFIDQTLFHIFLS</sequence>
<gene>
    <name evidence="1" type="ORF">SO802_027948</name>
</gene>
<dbReference type="Proteomes" id="UP001459277">
    <property type="component" value="Unassembled WGS sequence"/>
</dbReference>
<name>A0AAW2BSH1_9ROSI</name>
<evidence type="ECO:0000313" key="2">
    <source>
        <dbReference type="Proteomes" id="UP001459277"/>
    </source>
</evidence>
<protein>
    <submittedName>
        <fullName evidence="1">Uncharacterized protein</fullName>
    </submittedName>
</protein>
<keyword evidence="2" id="KW-1185">Reference proteome</keyword>
<comment type="caution">
    <text evidence="1">The sequence shown here is derived from an EMBL/GenBank/DDBJ whole genome shotgun (WGS) entry which is preliminary data.</text>
</comment>
<proteinExistence type="predicted"/>
<reference evidence="1 2" key="1">
    <citation type="submission" date="2024-01" db="EMBL/GenBank/DDBJ databases">
        <title>A telomere-to-telomere, gap-free genome of sweet tea (Lithocarpus litseifolius).</title>
        <authorList>
            <person name="Zhou J."/>
        </authorList>
    </citation>
    <scope>NUCLEOTIDE SEQUENCE [LARGE SCALE GENOMIC DNA]</scope>
    <source>
        <strain evidence="1">Zhou-2022a</strain>
        <tissue evidence="1">Leaf</tissue>
    </source>
</reference>
<dbReference type="EMBL" id="JAZDWU010000010">
    <property type="protein sequence ID" value="KAK9987709.1"/>
    <property type="molecule type" value="Genomic_DNA"/>
</dbReference>
<evidence type="ECO:0000313" key="1">
    <source>
        <dbReference type="EMBL" id="KAK9987709.1"/>
    </source>
</evidence>
<accession>A0AAW2BSH1</accession>